<comment type="caution">
    <text evidence="2">The sequence shown here is derived from an EMBL/GenBank/DDBJ whole genome shotgun (WGS) entry which is preliminary data.</text>
</comment>
<reference evidence="2" key="1">
    <citation type="submission" date="2022-04" db="EMBL/GenBank/DDBJ databases">
        <title>Alcanivorax sp. CY1518 draft genome sequence.</title>
        <authorList>
            <person name="Zhao G."/>
            <person name="An M."/>
        </authorList>
    </citation>
    <scope>NUCLEOTIDE SEQUENCE</scope>
    <source>
        <strain evidence="2">CY1518</strain>
    </source>
</reference>
<evidence type="ECO:0000313" key="3">
    <source>
        <dbReference type="Proteomes" id="UP001165524"/>
    </source>
</evidence>
<evidence type="ECO:0000313" key="2">
    <source>
        <dbReference type="EMBL" id="MCK0538465.1"/>
    </source>
</evidence>
<keyword evidence="3" id="KW-1185">Reference proteome</keyword>
<dbReference type="Proteomes" id="UP001165524">
    <property type="component" value="Unassembled WGS sequence"/>
</dbReference>
<accession>A0ABT0E9F8</accession>
<organism evidence="2 3">
    <name type="scientific">Alcanivorax quisquiliarum</name>
    <dbReference type="NCBI Taxonomy" id="2933565"/>
    <lineage>
        <taxon>Bacteria</taxon>
        <taxon>Pseudomonadati</taxon>
        <taxon>Pseudomonadota</taxon>
        <taxon>Gammaproteobacteria</taxon>
        <taxon>Oceanospirillales</taxon>
        <taxon>Alcanivoracaceae</taxon>
        <taxon>Alcanivorax</taxon>
    </lineage>
</organism>
<protein>
    <submittedName>
        <fullName evidence="2">Uncharacterized protein</fullName>
    </submittedName>
</protein>
<name>A0ABT0E9F8_9GAMM</name>
<dbReference type="EMBL" id="JALKII010000009">
    <property type="protein sequence ID" value="MCK0538465.1"/>
    <property type="molecule type" value="Genomic_DNA"/>
</dbReference>
<feature type="compositionally biased region" description="Basic and acidic residues" evidence="1">
    <location>
        <begin position="31"/>
        <end position="40"/>
    </location>
</feature>
<gene>
    <name evidence="2" type="ORF">MU846_12175</name>
</gene>
<feature type="compositionally biased region" description="Basic and acidic residues" evidence="1">
    <location>
        <begin position="112"/>
        <end position="167"/>
    </location>
</feature>
<evidence type="ECO:0000256" key="1">
    <source>
        <dbReference type="SAM" id="MobiDB-lite"/>
    </source>
</evidence>
<sequence>MRESLDELIASVVGAALASMRITEEEARALIERLTGEHAPRPPAPQLPSSAGQGRSEIEDRQRELREQAEQRREQQREQLAQQERARAQQNQDLLAKLEEQRRQQQEANQRAADERKRAAEDALKEKLSAEQRRAYEEQMAQREAEQKRLAQERAEEAERLRARLLAERAPAPQDPGEPATPESFRDHLASVSGGSQPGDSGHGDGAAATPGQGLGDVQTDFANQQQRDESIGDAVAAVAWEDFLANKDGPVTEVFPSESIYGQASGIYNGLVRGEFEHGVAANGTIQMNISFATQDAAGVVRFDDNQGIMQFEGWVGDVGFELSMEGNAFGGAASGYLYGQLYGANGEEVGGEWGMGVYDGAFADQYATGHFAAKQ</sequence>
<feature type="compositionally biased region" description="Basic and acidic residues" evidence="1">
    <location>
        <begin position="96"/>
        <end position="105"/>
    </location>
</feature>
<feature type="compositionally biased region" description="Basic and acidic residues" evidence="1">
    <location>
        <begin position="56"/>
        <end position="77"/>
    </location>
</feature>
<feature type="region of interest" description="Disordered" evidence="1">
    <location>
        <begin position="31"/>
        <end position="218"/>
    </location>
</feature>
<dbReference type="Gene3D" id="2.40.160.90">
    <property type="match status" value="1"/>
</dbReference>
<proteinExistence type="predicted"/>